<name>A0AAV9SIZ5_9TELE</name>
<sequence>MQPPITSGDGRRRELLDLSSTSGSDTRDGGAAPSHQRQHQPRPGNPPELHRQTRQGGALTERPTPWQKYSVYTQRPTRPGHSHQRPLTLSCQRKTKSRLS</sequence>
<accession>A0AAV9SIZ5</accession>
<organism evidence="2 3">
    <name type="scientific">Crenichthys baileyi</name>
    <name type="common">White River springfish</name>
    <dbReference type="NCBI Taxonomy" id="28760"/>
    <lineage>
        <taxon>Eukaryota</taxon>
        <taxon>Metazoa</taxon>
        <taxon>Chordata</taxon>
        <taxon>Craniata</taxon>
        <taxon>Vertebrata</taxon>
        <taxon>Euteleostomi</taxon>
        <taxon>Actinopterygii</taxon>
        <taxon>Neopterygii</taxon>
        <taxon>Teleostei</taxon>
        <taxon>Neoteleostei</taxon>
        <taxon>Acanthomorphata</taxon>
        <taxon>Ovalentaria</taxon>
        <taxon>Atherinomorphae</taxon>
        <taxon>Cyprinodontiformes</taxon>
        <taxon>Goodeidae</taxon>
        <taxon>Crenichthys</taxon>
    </lineage>
</organism>
<keyword evidence="3" id="KW-1185">Reference proteome</keyword>
<proteinExistence type="predicted"/>
<evidence type="ECO:0000313" key="2">
    <source>
        <dbReference type="EMBL" id="KAK5621267.1"/>
    </source>
</evidence>
<dbReference type="AlphaFoldDB" id="A0AAV9SIZ5"/>
<reference evidence="2 3" key="1">
    <citation type="submission" date="2021-06" db="EMBL/GenBank/DDBJ databases">
        <authorList>
            <person name="Palmer J.M."/>
        </authorList>
    </citation>
    <scope>NUCLEOTIDE SEQUENCE [LARGE SCALE GENOMIC DNA]</scope>
    <source>
        <strain evidence="2 3">MEX-2019</strain>
        <tissue evidence="2">Muscle</tissue>
    </source>
</reference>
<evidence type="ECO:0000313" key="3">
    <source>
        <dbReference type="Proteomes" id="UP001311232"/>
    </source>
</evidence>
<protein>
    <submittedName>
        <fullName evidence="2">Uncharacterized protein</fullName>
    </submittedName>
</protein>
<feature type="region of interest" description="Disordered" evidence="1">
    <location>
        <begin position="1"/>
        <end position="100"/>
    </location>
</feature>
<dbReference type="EMBL" id="JAHHUM010000310">
    <property type="protein sequence ID" value="KAK5621267.1"/>
    <property type="molecule type" value="Genomic_DNA"/>
</dbReference>
<evidence type="ECO:0000256" key="1">
    <source>
        <dbReference type="SAM" id="MobiDB-lite"/>
    </source>
</evidence>
<comment type="caution">
    <text evidence="2">The sequence shown here is derived from an EMBL/GenBank/DDBJ whole genome shotgun (WGS) entry which is preliminary data.</text>
</comment>
<gene>
    <name evidence="2" type="ORF">CRENBAI_010512</name>
</gene>
<dbReference type="Proteomes" id="UP001311232">
    <property type="component" value="Unassembled WGS sequence"/>
</dbReference>